<organism evidence="1 2">
    <name type="scientific">Bifidobacterium subtile</name>
    <dbReference type="NCBI Taxonomy" id="77635"/>
    <lineage>
        <taxon>Bacteria</taxon>
        <taxon>Bacillati</taxon>
        <taxon>Actinomycetota</taxon>
        <taxon>Actinomycetes</taxon>
        <taxon>Bifidobacteriales</taxon>
        <taxon>Bifidobacteriaceae</taxon>
        <taxon>Bifidobacterium</taxon>
    </lineage>
</organism>
<dbReference type="RefSeq" id="WP_024463177.1">
    <property type="nucleotide sequence ID" value="NZ_CP062939.1"/>
</dbReference>
<dbReference type="InterPro" id="IPR014710">
    <property type="entry name" value="RmlC-like_jellyroll"/>
</dbReference>
<proteinExistence type="predicted"/>
<dbReference type="OrthoDB" id="9800082at2"/>
<dbReference type="SUPFAM" id="SSF51182">
    <property type="entry name" value="RmlC-like cupins"/>
    <property type="match status" value="1"/>
</dbReference>
<evidence type="ECO:0000313" key="1">
    <source>
        <dbReference type="EMBL" id="KFJ03863.1"/>
    </source>
</evidence>
<comment type="caution">
    <text evidence="1">The sequence shown here is derived from an EMBL/GenBank/DDBJ whole genome shotgun (WGS) entry which is preliminary data.</text>
</comment>
<reference evidence="1 2" key="1">
    <citation type="submission" date="2014-03" db="EMBL/GenBank/DDBJ databases">
        <title>Genomics of Bifidobacteria.</title>
        <authorList>
            <person name="Ventura M."/>
            <person name="Milani C."/>
            <person name="Lugli G.A."/>
        </authorList>
    </citation>
    <scope>NUCLEOTIDE SEQUENCE [LARGE SCALE GENOMIC DNA]</scope>
    <source>
        <strain evidence="1 2">LMG 11597</strain>
    </source>
</reference>
<dbReference type="InterPro" id="IPR010282">
    <property type="entry name" value="Uncharacterised_HutD/Ves"/>
</dbReference>
<dbReference type="AlphaFoldDB" id="A0A087E7W2"/>
<dbReference type="EMBL" id="JGZR01000006">
    <property type="protein sequence ID" value="KFJ03863.1"/>
    <property type="molecule type" value="Genomic_DNA"/>
</dbReference>
<evidence type="ECO:0008006" key="3">
    <source>
        <dbReference type="Google" id="ProtNLM"/>
    </source>
</evidence>
<sequence>MTTTVLHHDDYAQSRWKNGLGVTHTVDIAPEGADFDTFAWRVSMADVGEPTPFSPLPGVDRWLMPVAGSGFELTINGASYRPARGEVVRFSGDNDAAGGASGSGSRDLNLMVRRPHAAADLRTLAIAANASLDARTLAAHGGTMLAILLDGDAQVDGISLSRFDAVRLTENACETFETAAGCLLAIASLAGAAVSAELAG</sequence>
<dbReference type="InterPro" id="IPR011051">
    <property type="entry name" value="RmlC_Cupin_sf"/>
</dbReference>
<dbReference type="STRING" id="77635.BISU_0339"/>
<dbReference type="eggNOG" id="COG3758">
    <property type="taxonomic scope" value="Bacteria"/>
</dbReference>
<dbReference type="PANTHER" id="PTHR37943">
    <property type="entry name" value="PROTEIN VES"/>
    <property type="match status" value="1"/>
</dbReference>
<accession>A0A087E7W2</accession>
<protein>
    <recommendedName>
        <fullName evidence="3">HutD family protein</fullName>
    </recommendedName>
</protein>
<name>A0A087E7W2_9BIFI</name>
<dbReference type="Pfam" id="PF05962">
    <property type="entry name" value="HutD"/>
    <property type="match status" value="1"/>
</dbReference>
<dbReference type="PANTHER" id="PTHR37943:SF1">
    <property type="entry name" value="PROTEIN VES"/>
    <property type="match status" value="1"/>
</dbReference>
<gene>
    <name evidence="1" type="ORF">BISU_0339</name>
</gene>
<dbReference type="Proteomes" id="UP000029055">
    <property type="component" value="Unassembled WGS sequence"/>
</dbReference>
<dbReference type="Gene3D" id="2.60.120.10">
    <property type="entry name" value="Jelly Rolls"/>
    <property type="match status" value="1"/>
</dbReference>
<keyword evidence="2" id="KW-1185">Reference proteome</keyword>
<evidence type="ECO:0000313" key="2">
    <source>
        <dbReference type="Proteomes" id="UP000029055"/>
    </source>
</evidence>